<accession>A0A1X0DDN7</accession>
<dbReference type="RefSeq" id="WP_083076076.1">
    <property type="nucleotide sequence ID" value="NZ_AP022615.1"/>
</dbReference>
<keyword evidence="4" id="KW-1185">Reference proteome</keyword>
<dbReference type="STRING" id="53376.BST25_19385"/>
<feature type="transmembrane region" description="Helical" evidence="1">
    <location>
        <begin position="96"/>
        <end position="117"/>
    </location>
</feature>
<evidence type="ECO:0000259" key="2">
    <source>
        <dbReference type="Pfam" id="PF05305"/>
    </source>
</evidence>
<evidence type="ECO:0000313" key="3">
    <source>
        <dbReference type="EMBL" id="ORA70309.1"/>
    </source>
</evidence>
<sequence>MVTVSFPTRVQLGALRFLGVATSVAGLTAALAPPVHADLMGNAFLRALTNAGVPVSQPDATMALGQSVCPMLVQPGGSFDSVLSTMADGSGMSHDVAGVFTIVAIATYCPAVMAPLLSNRLPA</sequence>
<proteinExistence type="predicted"/>
<comment type="caution">
    <text evidence="3">The sequence shown here is derived from an EMBL/GenBank/DDBJ whole genome shotgun (WGS) entry which is preliminary data.</text>
</comment>
<keyword evidence="1" id="KW-0472">Membrane</keyword>
<dbReference type="AlphaFoldDB" id="A0A1X0DDN7"/>
<keyword evidence="1" id="KW-0812">Transmembrane</keyword>
<feature type="transmembrane region" description="Helical" evidence="1">
    <location>
        <begin position="12"/>
        <end position="32"/>
    </location>
</feature>
<evidence type="ECO:0000256" key="1">
    <source>
        <dbReference type="SAM" id="Phobius"/>
    </source>
</evidence>
<dbReference type="Proteomes" id="UP000192566">
    <property type="component" value="Unassembled WGS sequence"/>
</dbReference>
<organism evidence="3 4">
    <name type="scientific">Mycobacterium heidelbergense</name>
    <dbReference type="NCBI Taxonomy" id="53376"/>
    <lineage>
        <taxon>Bacteria</taxon>
        <taxon>Bacillati</taxon>
        <taxon>Actinomycetota</taxon>
        <taxon>Actinomycetes</taxon>
        <taxon>Mycobacteriales</taxon>
        <taxon>Mycobacteriaceae</taxon>
        <taxon>Mycobacterium</taxon>
        <taxon>Mycobacterium simiae complex</taxon>
    </lineage>
</organism>
<evidence type="ECO:0000313" key="4">
    <source>
        <dbReference type="Proteomes" id="UP000192566"/>
    </source>
</evidence>
<reference evidence="3 4" key="1">
    <citation type="submission" date="2017-02" db="EMBL/GenBank/DDBJ databases">
        <title>The new phylogeny of genus Mycobacterium.</title>
        <authorList>
            <person name="Tortoli E."/>
            <person name="Trovato A."/>
            <person name="Cirillo D.M."/>
        </authorList>
    </citation>
    <scope>NUCLEOTIDE SEQUENCE [LARGE SCALE GENOMIC DNA]</scope>
    <source>
        <strain evidence="3 4">DSM 44471</strain>
    </source>
</reference>
<gene>
    <name evidence="3" type="ORF">BST25_19385</name>
</gene>
<keyword evidence="1" id="KW-1133">Transmembrane helix</keyword>
<feature type="domain" description="DUF732" evidence="2">
    <location>
        <begin position="43"/>
        <end position="110"/>
    </location>
</feature>
<name>A0A1X0DDN7_MYCHE</name>
<dbReference type="EMBL" id="MVHR01000036">
    <property type="protein sequence ID" value="ORA70309.1"/>
    <property type="molecule type" value="Genomic_DNA"/>
</dbReference>
<dbReference type="InterPro" id="IPR007969">
    <property type="entry name" value="DUF732"/>
</dbReference>
<dbReference type="Pfam" id="PF05305">
    <property type="entry name" value="DUF732"/>
    <property type="match status" value="1"/>
</dbReference>
<protein>
    <recommendedName>
        <fullName evidence="2">DUF732 domain-containing protein</fullName>
    </recommendedName>
</protein>